<dbReference type="AlphaFoldDB" id="A0A0G4HSN5"/>
<dbReference type="SUPFAM" id="SSF50978">
    <property type="entry name" value="WD40 repeat-like"/>
    <property type="match status" value="1"/>
</dbReference>
<feature type="repeat" description="WD" evidence="4">
    <location>
        <begin position="301"/>
        <end position="343"/>
    </location>
</feature>
<dbReference type="PROSITE" id="PS50082">
    <property type="entry name" value="WD_REPEATS_2"/>
    <property type="match status" value="2"/>
</dbReference>
<evidence type="ECO:0000256" key="3">
    <source>
        <dbReference type="ARBA" id="ARBA00022737"/>
    </source>
</evidence>
<evidence type="ECO:0000313" key="6">
    <source>
        <dbReference type="EMBL" id="CEM47296.1"/>
    </source>
</evidence>
<evidence type="ECO:0000256" key="1">
    <source>
        <dbReference type="ARBA" id="ARBA00022553"/>
    </source>
</evidence>
<dbReference type="PROSITE" id="PS50294">
    <property type="entry name" value="WD_REPEATS_REGION"/>
    <property type="match status" value="1"/>
</dbReference>
<accession>A0A0G4HSN5</accession>
<dbReference type="VEuPathDB" id="CryptoDB:Cvel_31020"/>
<proteinExistence type="predicted"/>
<name>A0A0G4HSN5_9ALVE</name>
<dbReference type="Gene3D" id="2.130.10.10">
    <property type="entry name" value="YVTN repeat-like/Quinoprotein amine dehydrogenase"/>
    <property type="match status" value="1"/>
</dbReference>
<dbReference type="Pfam" id="PF00400">
    <property type="entry name" value="WD40"/>
    <property type="match status" value="2"/>
</dbReference>
<feature type="repeat" description="WD" evidence="4">
    <location>
        <begin position="252"/>
        <end position="286"/>
    </location>
</feature>
<sequence length="411" mass="44140">MSSQPVAISAITWVPKGVCKARPDEYVATEQEKQEVQALLYAEKLKKKGGDEEMEDAEGEGAAEKAARVAKGKAKKTADRLTKKFDLQNYDAEDDYEGSQFFSAIDTDGVGDDPNLREGSDSEEEAADEIRPTDLVLVTASAEQDWSVLEVHVFDDDTGQLYVHHDVPVGAYPLCVEWLSKLHTHPEGGNLVAVGSFEQHIDIWDLDVLDALEPVLSLGDASAQPQIKKKKKKGQNAAASSSSASSSSSAPAQSHSGPVLCLHRNPQNQGILASGSADETVRVWDLGAASSGSGSVCLHTYGDHTDKVQALKWHPVEPQILLSAGYDRQVVLLDVRTPDAVLRTQLSADAESAIWDHHAPTNLLVSAEDGTVTCWDARSVRQGGEGAVWKLQAHSKKKACTGVAVNGGAWE</sequence>
<gene>
    <name evidence="6" type="ORF">Cvel_31020</name>
</gene>
<dbReference type="SMART" id="SM00320">
    <property type="entry name" value="WD40"/>
    <property type="match status" value="4"/>
</dbReference>
<feature type="region of interest" description="Disordered" evidence="5">
    <location>
        <begin position="223"/>
        <end position="260"/>
    </location>
</feature>
<feature type="region of interest" description="Disordered" evidence="5">
    <location>
        <begin position="103"/>
        <end position="129"/>
    </location>
</feature>
<dbReference type="InterPro" id="IPR019775">
    <property type="entry name" value="WD40_repeat_CS"/>
</dbReference>
<dbReference type="EMBL" id="CDMZ01003702">
    <property type="protein sequence ID" value="CEM47296.1"/>
    <property type="molecule type" value="Genomic_DNA"/>
</dbReference>
<evidence type="ECO:0000256" key="4">
    <source>
        <dbReference type="PROSITE-ProRule" id="PRU00221"/>
    </source>
</evidence>
<dbReference type="InterPro" id="IPR020472">
    <property type="entry name" value="WD40_PAC1"/>
</dbReference>
<dbReference type="PROSITE" id="PS00678">
    <property type="entry name" value="WD_REPEATS_1"/>
    <property type="match status" value="1"/>
</dbReference>
<dbReference type="InterPro" id="IPR044285">
    <property type="entry name" value="PWP1"/>
</dbReference>
<dbReference type="InterPro" id="IPR015943">
    <property type="entry name" value="WD40/YVTN_repeat-like_dom_sf"/>
</dbReference>
<dbReference type="GO" id="GO:0006364">
    <property type="term" value="P:rRNA processing"/>
    <property type="evidence" value="ECO:0007669"/>
    <property type="project" value="InterPro"/>
</dbReference>
<organism evidence="6">
    <name type="scientific">Chromera velia CCMP2878</name>
    <dbReference type="NCBI Taxonomy" id="1169474"/>
    <lineage>
        <taxon>Eukaryota</taxon>
        <taxon>Sar</taxon>
        <taxon>Alveolata</taxon>
        <taxon>Colpodellida</taxon>
        <taxon>Chromeraceae</taxon>
        <taxon>Chromera</taxon>
    </lineage>
</organism>
<dbReference type="PANTHER" id="PTHR14091">
    <property type="entry name" value="PERIODIC TRYPTOPHAN PROTEIN 1"/>
    <property type="match status" value="1"/>
</dbReference>
<evidence type="ECO:0000256" key="5">
    <source>
        <dbReference type="SAM" id="MobiDB-lite"/>
    </source>
</evidence>
<keyword evidence="1" id="KW-0597">Phosphoprotein</keyword>
<dbReference type="PANTHER" id="PTHR14091:SF0">
    <property type="entry name" value="PERIODIC TRYPTOPHAN PROTEIN 1 HOMOLOG"/>
    <property type="match status" value="1"/>
</dbReference>
<dbReference type="GO" id="GO:0005634">
    <property type="term" value="C:nucleus"/>
    <property type="evidence" value="ECO:0007669"/>
    <property type="project" value="TreeGrafter"/>
</dbReference>
<protein>
    <submittedName>
        <fullName evidence="6">Uncharacterized protein</fullName>
    </submittedName>
</protein>
<dbReference type="InterPro" id="IPR001680">
    <property type="entry name" value="WD40_rpt"/>
</dbReference>
<dbReference type="InterPro" id="IPR036322">
    <property type="entry name" value="WD40_repeat_dom_sf"/>
</dbReference>
<dbReference type="PRINTS" id="PR00320">
    <property type="entry name" value="GPROTEINBRPT"/>
</dbReference>
<reference evidence="6" key="1">
    <citation type="submission" date="2014-11" db="EMBL/GenBank/DDBJ databases">
        <authorList>
            <person name="Otto D Thomas"/>
            <person name="Naeem Raeece"/>
        </authorList>
    </citation>
    <scope>NUCLEOTIDE SEQUENCE</scope>
</reference>
<feature type="compositionally biased region" description="Low complexity" evidence="5">
    <location>
        <begin position="235"/>
        <end position="256"/>
    </location>
</feature>
<evidence type="ECO:0000256" key="2">
    <source>
        <dbReference type="ARBA" id="ARBA00022574"/>
    </source>
</evidence>
<keyword evidence="2 4" id="KW-0853">WD repeat</keyword>
<dbReference type="PhylomeDB" id="A0A0G4HSN5"/>
<keyword evidence="3" id="KW-0677">Repeat</keyword>